<dbReference type="OrthoDB" id="2959988at2759"/>
<reference evidence="2" key="1">
    <citation type="journal article" date="2017" name="Nat. Ecol. Evol.">
        <title>Genome expansion and lineage-specific genetic innovations in the forest pathogenic fungi Armillaria.</title>
        <authorList>
            <person name="Sipos G."/>
            <person name="Prasanna A.N."/>
            <person name="Walter M.C."/>
            <person name="O'Connor E."/>
            <person name="Balint B."/>
            <person name="Krizsan K."/>
            <person name="Kiss B."/>
            <person name="Hess J."/>
            <person name="Varga T."/>
            <person name="Slot J."/>
            <person name="Riley R."/>
            <person name="Boka B."/>
            <person name="Rigling D."/>
            <person name="Barry K."/>
            <person name="Lee J."/>
            <person name="Mihaltcheva S."/>
            <person name="LaButti K."/>
            <person name="Lipzen A."/>
            <person name="Waldron R."/>
            <person name="Moloney N.M."/>
            <person name="Sperisen C."/>
            <person name="Kredics L."/>
            <person name="Vagvoelgyi C."/>
            <person name="Patrignani A."/>
            <person name="Fitzpatrick D."/>
            <person name="Nagy I."/>
            <person name="Doyle S."/>
            <person name="Anderson J.B."/>
            <person name="Grigoriev I.V."/>
            <person name="Gueldener U."/>
            <person name="Muensterkoetter M."/>
            <person name="Nagy L.G."/>
        </authorList>
    </citation>
    <scope>NUCLEOTIDE SEQUENCE [LARGE SCALE GENOMIC DNA]</scope>
    <source>
        <strain evidence="2">C18/9</strain>
    </source>
</reference>
<accession>A0A284S0J4</accession>
<proteinExistence type="predicted"/>
<organism evidence="1 2">
    <name type="scientific">Armillaria ostoyae</name>
    <name type="common">Armillaria root rot fungus</name>
    <dbReference type="NCBI Taxonomy" id="47428"/>
    <lineage>
        <taxon>Eukaryota</taxon>
        <taxon>Fungi</taxon>
        <taxon>Dikarya</taxon>
        <taxon>Basidiomycota</taxon>
        <taxon>Agaricomycotina</taxon>
        <taxon>Agaricomycetes</taxon>
        <taxon>Agaricomycetidae</taxon>
        <taxon>Agaricales</taxon>
        <taxon>Marasmiineae</taxon>
        <taxon>Physalacriaceae</taxon>
        <taxon>Armillaria</taxon>
    </lineage>
</organism>
<protein>
    <submittedName>
        <fullName evidence="1">Uncharacterized protein</fullName>
    </submittedName>
</protein>
<evidence type="ECO:0000313" key="2">
    <source>
        <dbReference type="Proteomes" id="UP000219338"/>
    </source>
</evidence>
<evidence type="ECO:0000313" key="1">
    <source>
        <dbReference type="EMBL" id="SJL14528.1"/>
    </source>
</evidence>
<dbReference type="EMBL" id="FUEG01000024">
    <property type="protein sequence ID" value="SJL14528.1"/>
    <property type="molecule type" value="Genomic_DNA"/>
</dbReference>
<name>A0A284S0J4_ARMOS</name>
<dbReference type="Proteomes" id="UP000219338">
    <property type="component" value="Unassembled WGS sequence"/>
</dbReference>
<dbReference type="AlphaFoldDB" id="A0A284S0J4"/>
<keyword evidence="2" id="KW-1185">Reference proteome</keyword>
<sequence length="174" mass="19564">MSSSDHYGFDFTDQSRIMRAIDSLPPNTNGPPPIAIEDIKERFGILHRATVTLKLWKAANENAEPFADIVISPITRQYLSVDEAIRKINEEVPPEYRLAKPYAILSMKNLPAQINKAEWKLLKNGNTDAVLKRWGSQELQVLEDFRRKKLFEAIDIAIGLIEAAMITLCATVAG</sequence>
<gene>
    <name evidence="1" type="ORF">ARMOST_17991</name>
</gene>